<evidence type="ECO:0000313" key="1">
    <source>
        <dbReference type="EMBL" id="KKK61993.1"/>
    </source>
</evidence>
<accession>A0A0F8WZA7</accession>
<sequence>GRTALFESVHLGSNPSPAAMRDQLAVGCDSLKVVTMVRIHLGVLTLF</sequence>
<proteinExistence type="predicted"/>
<reference evidence="1" key="1">
    <citation type="journal article" date="2015" name="Nature">
        <title>Complex archaea that bridge the gap between prokaryotes and eukaryotes.</title>
        <authorList>
            <person name="Spang A."/>
            <person name="Saw J.H."/>
            <person name="Jorgensen S.L."/>
            <person name="Zaremba-Niedzwiedzka K."/>
            <person name="Martijn J."/>
            <person name="Lind A.E."/>
            <person name="van Eijk R."/>
            <person name="Schleper C."/>
            <person name="Guy L."/>
            <person name="Ettema T.J."/>
        </authorList>
    </citation>
    <scope>NUCLEOTIDE SEQUENCE</scope>
</reference>
<gene>
    <name evidence="1" type="ORF">LCGC14_3008800</name>
</gene>
<organism evidence="1">
    <name type="scientific">marine sediment metagenome</name>
    <dbReference type="NCBI Taxonomy" id="412755"/>
    <lineage>
        <taxon>unclassified sequences</taxon>
        <taxon>metagenomes</taxon>
        <taxon>ecological metagenomes</taxon>
    </lineage>
</organism>
<feature type="non-terminal residue" evidence="1">
    <location>
        <position position="1"/>
    </location>
</feature>
<dbReference type="EMBL" id="LAZR01062215">
    <property type="protein sequence ID" value="KKK61993.1"/>
    <property type="molecule type" value="Genomic_DNA"/>
</dbReference>
<name>A0A0F8WZA7_9ZZZZ</name>
<dbReference type="AlphaFoldDB" id="A0A0F8WZA7"/>
<comment type="caution">
    <text evidence="1">The sequence shown here is derived from an EMBL/GenBank/DDBJ whole genome shotgun (WGS) entry which is preliminary data.</text>
</comment>
<protein>
    <submittedName>
        <fullName evidence="1">Uncharacterized protein</fullName>
    </submittedName>
</protein>